<dbReference type="AlphaFoldDB" id="A0A5C3QFU3"/>
<name>A0A5C3QFU3_9AGAR</name>
<protein>
    <submittedName>
        <fullName evidence="1">Uncharacterized protein</fullName>
    </submittedName>
</protein>
<dbReference type="EMBL" id="ML178826">
    <property type="protein sequence ID" value="TFL00963.1"/>
    <property type="molecule type" value="Genomic_DNA"/>
</dbReference>
<evidence type="ECO:0000313" key="2">
    <source>
        <dbReference type="Proteomes" id="UP000305067"/>
    </source>
</evidence>
<accession>A0A5C3QFU3</accession>
<reference evidence="1 2" key="1">
    <citation type="journal article" date="2019" name="Nat. Ecol. Evol.">
        <title>Megaphylogeny resolves global patterns of mushroom evolution.</title>
        <authorList>
            <person name="Varga T."/>
            <person name="Krizsan K."/>
            <person name="Foldi C."/>
            <person name="Dima B."/>
            <person name="Sanchez-Garcia M."/>
            <person name="Sanchez-Ramirez S."/>
            <person name="Szollosi G.J."/>
            <person name="Szarkandi J.G."/>
            <person name="Papp V."/>
            <person name="Albert L."/>
            <person name="Andreopoulos W."/>
            <person name="Angelini C."/>
            <person name="Antonin V."/>
            <person name="Barry K.W."/>
            <person name="Bougher N.L."/>
            <person name="Buchanan P."/>
            <person name="Buyck B."/>
            <person name="Bense V."/>
            <person name="Catcheside P."/>
            <person name="Chovatia M."/>
            <person name="Cooper J."/>
            <person name="Damon W."/>
            <person name="Desjardin D."/>
            <person name="Finy P."/>
            <person name="Geml J."/>
            <person name="Haridas S."/>
            <person name="Hughes K."/>
            <person name="Justo A."/>
            <person name="Karasinski D."/>
            <person name="Kautmanova I."/>
            <person name="Kiss B."/>
            <person name="Kocsube S."/>
            <person name="Kotiranta H."/>
            <person name="LaButti K.M."/>
            <person name="Lechner B.E."/>
            <person name="Liimatainen K."/>
            <person name="Lipzen A."/>
            <person name="Lukacs Z."/>
            <person name="Mihaltcheva S."/>
            <person name="Morgado L.N."/>
            <person name="Niskanen T."/>
            <person name="Noordeloos M.E."/>
            <person name="Ohm R.A."/>
            <person name="Ortiz-Santana B."/>
            <person name="Ovrebo C."/>
            <person name="Racz N."/>
            <person name="Riley R."/>
            <person name="Savchenko A."/>
            <person name="Shiryaev A."/>
            <person name="Soop K."/>
            <person name="Spirin V."/>
            <person name="Szebenyi C."/>
            <person name="Tomsovsky M."/>
            <person name="Tulloss R.E."/>
            <person name="Uehling J."/>
            <person name="Grigoriev I.V."/>
            <person name="Vagvolgyi C."/>
            <person name="Papp T."/>
            <person name="Martin F.M."/>
            <person name="Miettinen O."/>
            <person name="Hibbett D.S."/>
            <person name="Nagy L.G."/>
        </authorList>
    </citation>
    <scope>NUCLEOTIDE SEQUENCE [LARGE SCALE GENOMIC DNA]</scope>
    <source>
        <strain evidence="1 2">CBS 309.79</strain>
    </source>
</reference>
<sequence length="70" mass="7815">MRRPITGLKVSLAVYLDMIIWAIVLAEKLPASEYAFSSYIGISVCCGMRCAPRDGYFPRPSESWRTVSAL</sequence>
<dbReference type="Proteomes" id="UP000305067">
    <property type="component" value="Unassembled WGS sequence"/>
</dbReference>
<evidence type="ECO:0000313" key="1">
    <source>
        <dbReference type="EMBL" id="TFL00963.1"/>
    </source>
</evidence>
<proteinExistence type="predicted"/>
<organism evidence="1 2">
    <name type="scientific">Pterulicium gracile</name>
    <dbReference type="NCBI Taxonomy" id="1884261"/>
    <lineage>
        <taxon>Eukaryota</taxon>
        <taxon>Fungi</taxon>
        <taxon>Dikarya</taxon>
        <taxon>Basidiomycota</taxon>
        <taxon>Agaricomycotina</taxon>
        <taxon>Agaricomycetes</taxon>
        <taxon>Agaricomycetidae</taxon>
        <taxon>Agaricales</taxon>
        <taxon>Pleurotineae</taxon>
        <taxon>Pterulaceae</taxon>
        <taxon>Pterulicium</taxon>
    </lineage>
</organism>
<gene>
    <name evidence="1" type="ORF">BDV98DRAFT_568191</name>
</gene>
<keyword evidence="2" id="KW-1185">Reference proteome</keyword>